<evidence type="ECO:0000256" key="1">
    <source>
        <dbReference type="ARBA" id="ARBA00004418"/>
    </source>
</evidence>
<dbReference type="STRING" id="1211777.BN77_p2140029"/>
<organism evidence="6 7">
    <name type="scientific">Rhizobium mesoamericanum STM3625</name>
    <dbReference type="NCBI Taxonomy" id="1211777"/>
    <lineage>
        <taxon>Bacteria</taxon>
        <taxon>Pseudomonadati</taxon>
        <taxon>Pseudomonadota</taxon>
        <taxon>Alphaproteobacteria</taxon>
        <taxon>Hyphomicrobiales</taxon>
        <taxon>Rhizobiaceae</taxon>
        <taxon>Rhizobium/Agrobacterium group</taxon>
        <taxon>Rhizobium</taxon>
    </lineage>
</organism>
<dbReference type="Proteomes" id="UP000009319">
    <property type="component" value="Unassembled WGS sequence"/>
</dbReference>
<feature type="domain" description="Ionotropic glutamate receptor C-terminal" evidence="5">
    <location>
        <begin position="36"/>
        <end position="254"/>
    </location>
</feature>
<dbReference type="AlphaFoldDB" id="K0Q6I8"/>
<dbReference type="SMART" id="SM00079">
    <property type="entry name" value="PBPe"/>
    <property type="match status" value="1"/>
</dbReference>
<reference evidence="6 7" key="1">
    <citation type="journal article" date="2013" name="Genome Announc.">
        <title>Draft Genome Sequence of Rhizobium mesoamericanum STM3625, a Nitrogen-Fixing Symbiont of Mimosa pudica Isolated in French Guiana (South America).</title>
        <authorList>
            <person name="Moulin L."/>
            <person name="Mornico D."/>
            <person name="Melkonian R."/>
            <person name="Klonowska A."/>
        </authorList>
    </citation>
    <scope>NUCLEOTIDE SEQUENCE [LARGE SCALE GENOMIC DNA]</scope>
    <source>
        <strain evidence="6 7">STM3625</strain>
    </source>
</reference>
<accession>K0Q6I8</accession>
<dbReference type="HOGENOM" id="CLU_019602_18_5_5"/>
<dbReference type="EMBL" id="CANI01000077">
    <property type="protein sequence ID" value="CCM79934.1"/>
    <property type="molecule type" value="Genomic_DNA"/>
</dbReference>
<keyword evidence="2 3" id="KW-0732">Signal</keyword>
<protein>
    <submittedName>
        <fullName evidence="6">Cystine transporter subunit periplasmic-binding component of ABC superfamily</fullName>
    </submittedName>
</protein>
<dbReference type="InterPro" id="IPR001638">
    <property type="entry name" value="Solute-binding_3/MltF_N"/>
</dbReference>
<name>K0Q6I8_9HYPH</name>
<dbReference type="Gene3D" id="3.40.190.10">
    <property type="entry name" value="Periplasmic binding protein-like II"/>
    <property type="match status" value="2"/>
</dbReference>
<dbReference type="SMART" id="SM00062">
    <property type="entry name" value="PBPb"/>
    <property type="match status" value="1"/>
</dbReference>
<comment type="caution">
    <text evidence="6">The sequence shown here is derived from an EMBL/GenBank/DDBJ whole genome shotgun (WGS) entry which is preliminary data.</text>
</comment>
<feature type="chain" id="PRO_5003836439" evidence="3">
    <location>
        <begin position="26"/>
        <end position="258"/>
    </location>
</feature>
<evidence type="ECO:0000256" key="3">
    <source>
        <dbReference type="SAM" id="SignalP"/>
    </source>
</evidence>
<feature type="domain" description="Solute-binding protein family 3/N-terminal" evidence="4">
    <location>
        <begin position="36"/>
        <end position="255"/>
    </location>
</feature>
<proteinExistence type="predicted"/>
<evidence type="ECO:0000256" key="2">
    <source>
        <dbReference type="ARBA" id="ARBA00022729"/>
    </source>
</evidence>
<dbReference type="GO" id="GO:0042597">
    <property type="term" value="C:periplasmic space"/>
    <property type="evidence" value="ECO:0007669"/>
    <property type="project" value="UniProtKB-SubCell"/>
</dbReference>
<sequence>MGSFKRIAAAVAVAASMCLVNVARADDLEKIQSAGKLSVAMSGVFPPFSFVDDNNKVVGFDVDIASEIARRLKVEPEIITTQWDGIIAGLVTKRYDTIIGSMTINEERKKAVDFVGPYYRSGIGVFVKKGSSSTKLSDLDGKTVGATLGEVSEKWARDQNKFDLRTYKGLPELMLELNSGRVDAIVSDDVPVIVAIHKSGAAIEQIKDSSLPKYDIGIAIRKENPELAAAMQKALDDMMADGTYEAIAKKWIGMDIRN</sequence>
<dbReference type="Pfam" id="PF00497">
    <property type="entry name" value="SBP_bac_3"/>
    <property type="match status" value="1"/>
</dbReference>
<keyword evidence="7" id="KW-1185">Reference proteome</keyword>
<dbReference type="SUPFAM" id="SSF53850">
    <property type="entry name" value="Periplasmic binding protein-like II"/>
    <property type="match status" value="1"/>
</dbReference>
<comment type="subcellular location">
    <subcellularLocation>
        <location evidence="1">Periplasm</location>
    </subcellularLocation>
</comment>
<dbReference type="RefSeq" id="WP_007539329.1">
    <property type="nucleotide sequence ID" value="NZ_HF536778.1"/>
</dbReference>
<dbReference type="PANTHER" id="PTHR35936">
    <property type="entry name" value="MEMBRANE-BOUND LYTIC MUREIN TRANSGLYCOSYLASE F"/>
    <property type="match status" value="1"/>
</dbReference>
<evidence type="ECO:0000313" key="7">
    <source>
        <dbReference type="Proteomes" id="UP000009319"/>
    </source>
</evidence>
<gene>
    <name evidence="6" type="primary">fliY</name>
    <name evidence="6" type="ORF">BN77_p2140029</name>
</gene>
<dbReference type="eggNOG" id="COG0834">
    <property type="taxonomic scope" value="Bacteria"/>
</dbReference>
<dbReference type="PANTHER" id="PTHR35936:SF19">
    <property type="entry name" value="AMINO-ACID-BINDING PROTEIN YXEM-RELATED"/>
    <property type="match status" value="1"/>
</dbReference>
<evidence type="ECO:0000259" key="5">
    <source>
        <dbReference type="SMART" id="SM00079"/>
    </source>
</evidence>
<evidence type="ECO:0000259" key="4">
    <source>
        <dbReference type="SMART" id="SM00062"/>
    </source>
</evidence>
<feature type="signal peptide" evidence="3">
    <location>
        <begin position="1"/>
        <end position="25"/>
    </location>
</feature>
<dbReference type="GO" id="GO:0015276">
    <property type="term" value="F:ligand-gated monoatomic ion channel activity"/>
    <property type="evidence" value="ECO:0007669"/>
    <property type="project" value="InterPro"/>
</dbReference>
<dbReference type="InterPro" id="IPR001320">
    <property type="entry name" value="Iontro_rcpt_C"/>
</dbReference>
<dbReference type="GO" id="GO:0016020">
    <property type="term" value="C:membrane"/>
    <property type="evidence" value="ECO:0007669"/>
    <property type="project" value="InterPro"/>
</dbReference>
<evidence type="ECO:0000313" key="6">
    <source>
        <dbReference type="EMBL" id="CCM79934.1"/>
    </source>
</evidence>